<feature type="transmembrane region" description="Helical" evidence="1">
    <location>
        <begin position="70"/>
        <end position="88"/>
    </location>
</feature>
<dbReference type="AlphaFoldDB" id="A0A6J5EHC9"/>
<keyword evidence="1" id="KW-1133">Transmembrane helix</keyword>
<keyword evidence="1" id="KW-0812">Transmembrane</keyword>
<evidence type="ECO:0000256" key="1">
    <source>
        <dbReference type="SAM" id="Phobius"/>
    </source>
</evidence>
<keyword evidence="3" id="KW-1185">Reference proteome</keyword>
<feature type="transmembrane region" description="Helical" evidence="1">
    <location>
        <begin position="12"/>
        <end position="30"/>
    </location>
</feature>
<proteinExistence type="predicted"/>
<feature type="transmembrane region" description="Helical" evidence="1">
    <location>
        <begin position="42"/>
        <end position="63"/>
    </location>
</feature>
<dbReference type="EMBL" id="CADIKH010000025">
    <property type="protein sequence ID" value="CAB3764811.1"/>
    <property type="molecule type" value="Genomic_DNA"/>
</dbReference>
<dbReference type="Proteomes" id="UP000494363">
    <property type="component" value="Unassembled WGS sequence"/>
</dbReference>
<keyword evidence="1" id="KW-0472">Membrane</keyword>
<accession>A0A6J5EHC9</accession>
<name>A0A6J5EHC9_9BURK</name>
<reference evidence="2 3" key="1">
    <citation type="submission" date="2020-04" db="EMBL/GenBank/DDBJ databases">
        <authorList>
            <person name="De Canck E."/>
        </authorList>
    </citation>
    <scope>NUCLEOTIDE SEQUENCE [LARGE SCALE GENOMIC DNA]</scope>
    <source>
        <strain evidence="2 3">LMG 29542</strain>
    </source>
</reference>
<feature type="transmembrane region" description="Helical" evidence="1">
    <location>
        <begin position="100"/>
        <end position="121"/>
    </location>
</feature>
<sequence>MLLSSNRKNRRGLTVVQRAALGAVLLWSLIETPFELADCASAAQSAALVFSKLLLVILIACACSRTSVALPARLITLFICGASVLAIVPTLPSELRSDGVAFVLSVAECVLKIFAIVVLASREAGVSLWGRWQRS</sequence>
<protein>
    <submittedName>
        <fullName evidence="2">Uncharacterized protein</fullName>
    </submittedName>
</protein>
<gene>
    <name evidence="2" type="ORF">LMG29542_04963</name>
</gene>
<evidence type="ECO:0000313" key="2">
    <source>
        <dbReference type="EMBL" id="CAB3764811.1"/>
    </source>
</evidence>
<organism evidence="2 3">
    <name type="scientific">Paraburkholderia humisilvae</name>
    <dbReference type="NCBI Taxonomy" id="627669"/>
    <lineage>
        <taxon>Bacteria</taxon>
        <taxon>Pseudomonadati</taxon>
        <taxon>Pseudomonadota</taxon>
        <taxon>Betaproteobacteria</taxon>
        <taxon>Burkholderiales</taxon>
        <taxon>Burkholderiaceae</taxon>
        <taxon>Paraburkholderia</taxon>
    </lineage>
</organism>
<evidence type="ECO:0000313" key="3">
    <source>
        <dbReference type="Proteomes" id="UP000494363"/>
    </source>
</evidence>
<dbReference type="RefSeq" id="WP_175229069.1">
    <property type="nucleotide sequence ID" value="NZ_CADIKH010000025.1"/>
</dbReference>